<dbReference type="EMBL" id="JAYKXP010000027">
    <property type="protein sequence ID" value="KAK7043927.1"/>
    <property type="molecule type" value="Genomic_DNA"/>
</dbReference>
<evidence type="ECO:0000259" key="1">
    <source>
        <dbReference type="Pfam" id="PF00646"/>
    </source>
</evidence>
<organism evidence="2 3">
    <name type="scientific">Paramarasmius palmivorus</name>
    <dbReference type="NCBI Taxonomy" id="297713"/>
    <lineage>
        <taxon>Eukaryota</taxon>
        <taxon>Fungi</taxon>
        <taxon>Dikarya</taxon>
        <taxon>Basidiomycota</taxon>
        <taxon>Agaricomycotina</taxon>
        <taxon>Agaricomycetes</taxon>
        <taxon>Agaricomycetidae</taxon>
        <taxon>Agaricales</taxon>
        <taxon>Marasmiineae</taxon>
        <taxon>Marasmiaceae</taxon>
        <taxon>Paramarasmius</taxon>
    </lineage>
</organism>
<dbReference type="AlphaFoldDB" id="A0AAW0CXF3"/>
<evidence type="ECO:0000313" key="3">
    <source>
        <dbReference type="Proteomes" id="UP001383192"/>
    </source>
</evidence>
<protein>
    <recommendedName>
        <fullName evidence="1">F-box domain-containing protein</fullName>
    </recommendedName>
</protein>
<evidence type="ECO:0000313" key="2">
    <source>
        <dbReference type="EMBL" id="KAK7043927.1"/>
    </source>
</evidence>
<dbReference type="InterPro" id="IPR001810">
    <property type="entry name" value="F-box_dom"/>
</dbReference>
<dbReference type="SUPFAM" id="SSF81383">
    <property type="entry name" value="F-box domain"/>
    <property type="match status" value="1"/>
</dbReference>
<keyword evidence="3" id="KW-1185">Reference proteome</keyword>
<sequence length="467" mass="54063">MAVATDLPADIWEEIIAFLPITTLACVCLISKAFNVPGTRVLYRSIDLNTLHQTIGCLKTLKGNELAGRSTRNLWMNYKVELYPEGSVVMQGFFGLIAKALKRLPNLRTLEIRVVHREYPHLSEWFDYIFDDCTFPHLTMLLLYMPITPNLVSFLGRHQSTIRTLFLIPLTNYNTYRVAGNSWLFPSLTWLHVADTVAPNFLSSSTLPAVERFETTCSFEVPGVSVQELIKSIKKSCKEHTLMQLNFNRNGWNVELIEEIAANSVSSTILSVHCIWFNQLTEGDISLHQERLEKVQISLSKLPALRSFYWTVETKFGEHPPPQWNVDEEIDIILRFGKVCPSLNRCQLPHGLIWTRFVNDLWMPADDSAREFKVSRWLFTKLHARHYPADELLYLMDAYASLHSFVRDVIERFRDADNKLKSEIEEDKDDCKARTFDLMAVGMVLGFWYSSSFKRNPAYRKFRNMYP</sequence>
<proteinExistence type="predicted"/>
<dbReference type="InterPro" id="IPR036047">
    <property type="entry name" value="F-box-like_dom_sf"/>
</dbReference>
<reference evidence="2 3" key="1">
    <citation type="submission" date="2024-01" db="EMBL/GenBank/DDBJ databases">
        <title>A draft genome for a cacao thread blight-causing isolate of Paramarasmius palmivorus.</title>
        <authorList>
            <person name="Baruah I.K."/>
            <person name="Bukari Y."/>
            <person name="Amoako-Attah I."/>
            <person name="Meinhardt L.W."/>
            <person name="Bailey B.A."/>
            <person name="Cohen S.P."/>
        </authorList>
    </citation>
    <scope>NUCLEOTIDE SEQUENCE [LARGE SCALE GENOMIC DNA]</scope>
    <source>
        <strain evidence="2 3">GH-12</strain>
    </source>
</reference>
<comment type="caution">
    <text evidence="2">The sequence shown here is derived from an EMBL/GenBank/DDBJ whole genome shotgun (WGS) entry which is preliminary data.</text>
</comment>
<name>A0AAW0CXF3_9AGAR</name>
<accession>A0AAW0CXF3</accession>
<feature type="domain" description="F-box" evidence="1">
    <location>
        <begin position="6"/>
        <end position="35"/>
    </location>
</feature>
<dbReference type="Pfam" id="PF00646">
    <property type="entry name" value="F-box"/>
    <property type="match status" value="1"/>
</dbReference>
<gene>
    <name evidence="2" type="ORF">VNI00_008093</name>
</gene>
<dbReference type="Proteomes" id="UP001383192">
    <property type="component" value="Unassembled WGS sequence"/>
</dbReference>